<dbReference type="EnsemblMetazoa" id="G5928.1">
    <property type="protein sequence ID" value="G5928.1:cds"/>
    <property type="gene ID" value="G5928"/>
</dbReference>
<dbReference type="OMA" id="DVIMKPA"/>
<feature type="signal peptide" evidence="1">
    <location>
        <begin position="1"/>
        <end position="21"/>
    </location>
</feature>
<dbReference type="InterPro" id="IPR029058">
    <property type="entry name" value="AB_hydrolase_fold"/>
</dbReference>
<dbReference type="Gene3D" id="3.40.50.1820">
    <property type="entry name" value="alpha/beta hydrolase"/>
    <property type="match status" value="1"/>
</dbReference>
<sequence length="490" mass="55089">MMKSLISTVFLLLLRYSYVQALAVKVLKPPSTKQGVEGALLIAPGAYIKGEAYESLGLQIGETCNFRLWVVLLLDFFDDIVNPPQLQEAVTKARNSLKEEGFQNDGPVFLAGHSLGGTMVSMYGQKSHGLSGVLLYAAYLTKGHKLKDYPVPVMTLSGDLDGLTRITRVMVTFNELYNDVATDPRAKYHTPVILMEGVNHGQFASGRMPSNVATHDLPPDVTNTTAYQRIANYTCSFVSYTLRNNTSSQWVLDEGFNKTYQLIQPLRRMKELDTNRFSTSNWTQTAQKSVIALQNASQILVKGVEIDGKVIKFSSLSPKTEVLNSTLYVTTYSEVTYPLDPFDVTLNPLSAVQIQAKMISQERAKGLFPQGLYRRGNFSCKYVNELSVLEAFYSSSSVARERYARKGRQMILEEDMLTSNQLAWLVSQLQLVEFSDGLHVQSQRYETTYKPSQKDSSGFFYCSLLSPFRAMEWIYVDSLRPMKRQNKPKA</sequence>
<dbReference type="GO" id="GO:0016787">
    <property type="term" value="F:hydrolase activity"/>
    <property type="evidence" value="ECO:0007669"/>
    <property type="project" value="InterPro"/>
</dbReference>
<feature type="chain" id="PRO_5036465215" description="Alpha/beta hydrolase fold-5 domain-containing protein" evidence="1">
    <location>
        <begin position="22"/>
        <end position="490"/>
    </location>
</feature>
<organism evidence="3 4">
    <name type="scientific">Magallana gigas</name>
    <name type="common">Pacific oyster</name>
    <name type="synonym">Crassostrea gigas</name>
    <dbReference type="NCBI Taxonomy" id="29159"/>
    <lineage>
        <taxon>Eukaryota</taxon>
        <taxon>Metazoa</taxon>
        <taxon>Spiralia</taxon>
        <taxon>Lophotrochozoa</taxon>
        <taxon>Mollusca</taxon>
        <taxon>Bivalvia</taxon>
        <taxon>Autobranchia</taxon>
        <taxon>Pteriomorphia</taxon>
        <taxon>Ostreida</taxon>
        <taxon>Ostreoidea</taxon>
        <taxon>Ostreidae</taxon>
        <taxon>Magallana</taxon>
    </lineage>
</organism>
<keyword evidence="4" id="KW-1185">Reference proteome</keyword>
<dbReference type="Pfam" id="PF12695">
    <property type="entry name" value="Abhydrolase_5"/>
    <property type="match status" value="1"/>
</dbReference>
<accession>A0A8W8NIB9</accession>
<dbReference type="InterPro" id="IPR029059">
    <property type="entry name" value="AB_hydrolase_5"/>
</dbReference>
<feature type="domain" description="Alpha/beta hydrolase fold-5" evidence="2">
    <location>
        <begin position="107"/>
        <end position="204"/>
    </location>
</feature>
<evidence type="ECO:0000259" key="2">
    <source>
        <dbReference type="Pfam" id="PF12695"/>
    </source>
</evidence>
<dbReference type="AlphaFoldDB" id="A0A8W8NIB9"/>
<proteinExistence type="predicted"/>
<name>A0A8W8NIB9_MAGGI</name>
<dbReference type="Proteomes" id="UP000005408">
    <property type="component" value="Unassembled WGS sequence"/>
</dbReference>
<keyword evidence="1" id="KW-0732">Signal</keyword>
<dbReference type="OrthoDB" id="188124at2759"/>
<evidence type="ECO:0000256" key="1">
    <source>
        <dbReference type="SAM" id="SignalP"/>
    </source>
</evidence>
<evidence type="ECO:0000313" key="3">
    <source>
        <dbReference type="EnsemblMetazoa" id="G5928.1:cds"/>
    </source>
</evidence>
<dbReference type="SUPFAM" id="SSF53474">
    <property type="entry name" value="alpha/beta-Hydrolases"/>
    <property type="match status" value="1"/>
</dbReference>
<evidence type="ECO:0000313" key="4">
    <source>
        <dbReference type="Proteomes" id="UP000005408"/>
    </source>
</evidence>
<protein>
    <recommendedName>
        <fullName evidence="2">Alpha/beta hydrolase fold-5 domain-containing protein</fullName>
    </recommendedName>
</protein>
<reference evidence="3" key="1">
    <citation type="submission" date="2022-08" db="UniProtKB">
        <authorList>
            <consortium name="EnsemblMetazoa"/>
        </authorList>
    </citation>
    <scope>IDENTIFICATION</scope>
    <source>
        <strain evidence="3">05x7-T-G4-1.051#20</strain>
    </source>
</reference>